<name>A0A923RZQ9_9FIRM</name>
<proteinExistence type="predicted"/>
<accession>A0A923RZQ9</accession>
<evidence type="ECO:0000256" key="1">
    <source>
        <dbReference type="ARBA" id="ARBA00022801"/>
    </source>
</evidence>
<organism evidence="4 5">
    <name type="scientific">Agathobaculum faecis</name>
    <dbReference type="NCBI Taxonomy" id="2763013"/>
    <lineage>
        <taxon>Bacteria</taxon>
        <taxon>Bacillati</taxon>
        <taxon>Bacillota</taxon>
        <taxon>Clostridia</taxon>
        <taxon>Eubacteriales</taxon>
        <taxon>Butyricicoccaceae</taxon>
        <taxon>Agathobaculum</taxon>
    </lineage>
</organism>
<dbReference type="InterPro" id="IPR005754">
    <property type="entry name" value="Sortase"/>
</dbReference>
<feature type="active site" description="Proton donor/acceptor" evidence="2">
    <location>
        <position position="186"/>
    </location>
</feature>
<dbReference type="EMBL" id="JACOPL010000018">
    <property type="protein sequence ID" value="MBC5726525.1"/>
    <property type="molecule type" value="Genomic_DNA"/>
</dbReference>
<keyword evidence="3" id="KW-0732">Signal</keyword>
<dbReference type="Gene3D" id="2.40.260.10">
    <property type="entry name" value="Sortase"/>
    <property type="match status" value="1"/>
</dbReference>
<dbReference type="InterPro" id="IPR023365">
    <property type="entry name" value="Sortase_dom-sf"/>
</dbReference>
<sequence>MKTTIKYAFRGALACGLLVLSLPFVSALEYHYDAGLYDDHFYTPTSSNHALDLDSKDDSGGSAIVVPSDSMGTDAEQTTPRAGSPVIPIGSYIDPWGSAVEKQIATDEKLNGLEGLSFNRLEGMSGGYTAQRQLVSTNGHFGAVSIGSRGIFAYVYPGATYESMKKGAGHVDGTSVWNGNVALCGHNRGSWPYFGNLKYVQVGDIITYKTSLGARTYRVTFAGRILATDTDVLNPTAGNQITMLTCIANEPAYRLCAIGQEIQ</sequence>
<keyword evidence="5" id="KW-1185">Reference proteome</keyword>
<evidence type="ECO:0000256" key="2">
    <source>
        <dbReference type="PIRSR" id="PIRSR605754-1"/>
    </source>
</evidence>
<evidence type="ECO:0000313" key="4">
    <source>
        <dbReference type="EMBL" id="MBC5726525.1"/>
    </source>
</evidence>
<dbReference type="RefSeq" id="WP_186950247.1">
    <property type="nucleotide sequence ID" value="NZ_JACOPL010000018.1"/>
</dbReference>
<feature type="signal peptide" evidence="3">
    <location>
        <begin position="1"/>
        <end position="27"/>
    </location>
</feature>
<protein>
    <submittedName>
        <fullName evidence="4">Class D sortase</fullName>
    </submittedName>
</protein>
<gene>
    <name evidence="4" type="ORF">H8S45_13795</name>
</gene>
<dbReference type="InterPro" id="IPR042000">
    <property type="entry name" value="Sortase_D_2"/>
</dbReference>
<dbReference type="Pfam" id="PF04203">
    <property type="entry name" value="Sortase"/>
    <property type="match status" value="1"/>
</dbReference>
<keyword evidence="1" id="KW-0378">Hydrolase</keyword>
<feature type="active site" description="Acyl-thioester intermediate" evidence="2">
    <location>
        <position position="246"/>
    </location>
</feature>
<dbReference type="SUPFAM" id="SSF63817">
    <property type="entry name" value="Sortase"/>
    <property type="match status" value="1"/>
</dbReference>
<feature type="chain" id="PRO_5038124444" evidence="3">
    <location>
        <begin position="28"/>
        <end position="263"/>
    </location>
</feature>
<evidence type="ECO:0000256" key="3">
    <source>
        <dbReference type="SAM" id="SignalP"/>
    </source>
</evidence>
<dbReference type="CDD" id="cd06166">
    <property type="entry name" value="Sortase_D_2"/>
    <property type="match status" value="1"/>
</dbReference>
<reference evidence="4" key="1">
    <citation type="submission" date="2020-08" db="EMBL/GenBank/DDBJ databases">
        <title>Genome public.</title>
        <authorList>
            <person name="Liu C."/>
            <person name="Sun Q."/>
        </authorList>
    </citation>
    <scope>NUCLEOTIDE SEQUENCE</scope>
    <source>
        <strain evidence="4">NSJ-28</strain>
    </source>
</reference>
<dbReference type="NCBIfam" id="TIGR01076">
    <property type="entry name" value="sortase_fam"/>
    <property type="match status" value="1"/>
</dbReference>
<dbReference type="AlphaFoldDB" id="A0A923RZQ9"/>
<dbReference type="GO" id="GO:0016787">
    <property type="term" value="F:hydrolase activity"/>
    <property type="evidence" value="ECO:0007669"/>
    <property type="project" value="UniProtKB-KW"/>
</dbReference>
<comment type="caution">
    <text evidence="4">The sequence shown here is derived from an EMBL/GenBank/DDBJ whole genome shotgun (WGS) entry which is preliminary data.</text>
</comment>
<evidence type="ECO:0000313" key="5">
    <source>
        <dbReference type="Proteomes" id="UP000606499"/>
    </source>
</evidence>
<dbReference type="Proteomes" id="UP000606499">
    <property type="component" value="Unassembled WGS sequence"/>
</dbReference>